<sequence length="125" mass="14370">MPKFSSIIEWWLWRRPRAKEKVYAQMMGFRDDPYDSSDILQQLRNGKILMRGMRRQALLLWCGGAPGYFPRPPTPPPLFSFLNHTTRIQHTTSMGGPSGRDLNPDDLAVVSEECRSSFHHPTVSP</sequence>
<comment type="caution">
    <text evidence="1">The sequence shown here is derived from an EMBL/GenBank/DDBJ whole genome shotgun (WGS) entry which is preliminary data.</text>
</comment>
<gene>
    <name evidence="1" type="ORF">GEV33_000363</name>
</gene>
<keyword evidence="2" id="KW-1185">Reference proteome</keyword>
<protein>
    <submittedName>
        <fullName evidence="1">Uncharacterized protein</fullName>
    </submittedName>
</protein>
<dbReference type="AlphaFoldDB" id="A0A8J6LKJ6"/>
<dbReference type="Proteomes" id="UP000719412">
    <property type="component" value="Unassembled WGS sequence"/>
</dbReference>
<evidence type="ECO:0000313" key="1">
    <source>
        <dbReference type="EMBL" id="KAH0822428.1"/>
    </source>
</evidence>
<accession>A0A8J6LKJ6</accession>
<evidence type="ECO:0000313" key="2">
    <source>
        <dbReference type="Proteomes" id="UP000719412"/>
    </source>
</evidence>
<organism evidence="1 2">
    <name type="scientific">Tenebrio molitor</name>
    <name type="common">Yellow mealworm beetle</name>
    <dbReference type="NCBI Taxonomy" id="7067"/>
    <lineage>
        <taxon>Eukaryota</taxon>
        <taxon>Metazoa</taxon>
        <taxon>Ecdysozoa</taxon>
        <taxon>Arthropoda</taxon>
        <taxon>Hexapoda</taxon>
        <taxon>Insecta</taxon>
        <taxon>Pterygota</taxon>
        <taxon>Neoptera</taxon>
        <taxon>Endopterygota</taxon>
        <taxon>Coleoptera</taxon>
        <taxon>Polyphaga</taxon>
        <taxon>Cucujiformia</taxon>
        <taxon>Tenebrionidae</taxon>
        <taxon>Tenebrio</taxon>
    </lineage>
</organism>
<reference evidence="1" key="2">
    <citation type="submission" date="2021-08" db="EMBL/GenBank/DDBJ databases">
        <authorList>
            <person name="Eriksson T."/>
        </authorList>
    </citation>
    <scope>NUCLEOTIDE SEQUENCE</scope>
    <source>
        <strain evidence="1">Stoneville</strain>
        <tissue evidence="1">Whole head</tissue>
    </source>
</reference>
<dbReference type="EMBL" id="JABDTM020002332">
    <property type="protein sequence ID" value="KAH0822428.1"/>
    <property type="molecule type" value="Genomic_DNA"/>
</dbReference>
<name>A0A8J6LKJ6_TENMO</name>
<proteinExistence type="predicted"/>
<reference evidence="1" key="1">
    <citation type="journal article" date="2020" name="J Insects Food Feed">
        <title>The yellow mealworm (Tenebrio molitor) genome: a resource for the emerging insects as food and feed industry.</title>
        <authorList>
            <person name="Eriksson T."/>
            <person name="Andere A."/>
            <person name="Kelstrup H."/>
            <person name="Emery V."/>
            <person name="Picard C."/>
        </authorList>
    </citation>
    <scope>NUCLEOTIDE SEQUENCE</scope>
    <source>
        <strain evidence="1">Stoneville</strain>
        <tissue evidence="1">Whole head</tissue>
    </source>
</reference>